<proteinExistence type="predicted"/>
<dbReference type="GO" id="GO:0005694">
    <property type="term" value="C:chromosome"/>
    <property type="evidence" value="ECO:0007669"/>
    <property type="project" value="EnsemblMetazoa"/>
</dbReference>
<feature type="compositionally biased region" description="Basic and acidic residues" evidence="1">
    <location>
        <begin position="69"/>
        <end position="79"/>
    </location>
</feature>
<gene>
    <name evidence="2" type="primary">Dsec\GM16886</name>
    <name evidence="2" type="ORF">Dsec_GM16886</name>
</gene>
<evidence type="ECO:0000313" key="3">
    <source>
        <dbReference type="Proteomes" id="UP000001292"/>
    </source>
</evidence>
<organism evidence="3">
    <name type="scientific">Drosophila sechellia</name>
    <name type="common">Fruit fly</name>
    <dbReference type="NCBI Taxonomy" id="7238"/>
    <lineage>
        <taxon>Eukaryota</taxon>
        <taxon>Metazoa</taxon>
        <taxon>Ecdysozoa</taxon>
        <taxon>Arthropoda</taxon>
        <taxon>Hexapoda</taxon>
        <taxon>Insecta</taxon>
        <taxon>Pterygota</taxon>
        <taxon>Neoptera</taxon>
        <taxon>Endopterygota</taxon>
        <taxon>Diptera</taxon>
        <taxon>Brachycera</taxon>
        <taxon>Muscomorpha</taxon>
        <taxon>Ephydroidea</taxon>
        <taxon>Drosophilidae</taxon>
        <taxon>Drosophila</taxon>
        <taxon>Sophophora</taxon>
    </lineage>
</organism>
<accession>B4INC1</accession>
<keyword evidence="3" id="KW-1185">Reference proteome</keyword>
<evidence type="ECO:0000313" key="2">
    <source>
        <dbReference type="EMBL" id="EDW46320.1"/>
    </source>
</evidence>
<dbReference type="STRING" id="7238.B4INC1"/>
<reference evidence="2 3" key="1">
    <citation type="journal article" date="2007" name="Nature">
        <title>Evolution of genes and genomes on the Drosophila phylogeny.</title>
        <authorList>
            <consortium name="Drosophila 12 Genomes Consortium"/>
            <person name="Clark A.G."/>
            <person name="Eisen M.B."/>
            <person name="Smith D.R."/>
            <person name="Bergman C.M."/>
            <person name="Oliver B."/>
            <person name="Markow T.A."/>
            <person name="Kaufman T.C."/>
            <person name="Kellis M."/>
            <person name="Gelbart W."/>
            <person name="Iyer V.N."/>
            <person name="Pollard D.A."/>
            <person name="Sackton T.B."/>
            <person name="Larracuente A.M."/>
            <person name="Singh N.D."/>
            <person name="Abad J.P."/>
            <person name="Abt D.N."/>
            <person name="Adryan B."/>
            <person name="Aguade M."/>
            <person name="Akashi H."/>
            <person name="Anderson W.W."/>
            <person name="Aquadro C.F."/>
            <person name="Ardell D.H."/>
            <person name="Arguello R."/>
            <person name="Artieri C.G."/>
            <person name="Barbash D.A."/>
            <person name="Barker D."/>
            <person name="Barsanti P."/>
            <person name="Batterham P."/>
            <person name="Batzoglou S."/>
            <person name="Begun D."/>
            <person name="Bhutkar A."/>
            <person name="Blanco E."/>
            <person name="Bosak S.A."/>
            <person name="Bradley R.K."/>
            <person name="Brand A.D."/>
            <person name="Brent M.R."/>
            <person name="Brooks A.N."/>
            <person name="Brown R.H."/>
            <person name="Butlin R.K."/>
            <person name="Caggese C."/>
            <person name="Calvi B.R."/>
            <person name="Bernardo de Carvalho A."/>
            <person name="Caspi A."/>
            <person name="Castrezana S."/>
            <person name="Celniker S.E."/>
            <person name="Chang J.L."/>
            <person name="Chapple C."/>
            <person name="Chatterji S."/>
            <person name="Chinwalla A."/>
            <person name="Civetta A."/>
            <person name="Clifton S.W."/>
            <person name="Comeron J.M."/>
            <person name="Costello J.C."/>
            <person name="Coyne J.A."/>
            <person name="Daub J."/>
            <person name="David R.G."/>
            <person name="Delcher A.L."/>
            <person name="Delehaunty K."/>
            <person name="Do C.B."/>
            <person name="Ebling H."/>
            <person name="Edwards K."/>
            <person name="Eickbush T."/>
            <person name="Evans J.D."/>
            <person name="Filipski A."/>
            <person name="Findeiss S."/>
            <person name="Freyhult E."/>
            <person name="Fulton L."/>
            <person name="Fulton R."/>
            <person name="Garcia A.C."/>
            <person name="Gardiner A."/>
            <person name="Garfield D.A."/>
            <person name="Garvin B.E."/>
            <person name="Gibson G."/>
            <person name="Gilbert D."/>
            <person name="Gnerre S."/>
            <person name="Godfrey J."/>
            <person name="Good R."/>
            <person name="Gotea V."/>
            <person name="Gravely B."/>
            <person name="Greenberg A.J."/>
            <person name="Griffiths-Jones S."/>
            <person name="Gross S."/>
            <person name="Guigo R."/>
            <person name="Gustafson E.A."/>
            <person name="Haerty W."/>
            <person name="Hahn M.W."/>
            <person name="Halligan D.L."/>
            <person name="Halpern A.L."/>
            <person name="Halter G.M."/>
            <person name="Han M.V."/>
            <person name="Heger A."/>
            <person name="Hillier L."/>
            <person name="Hinrichs A.S."/>
            <person name="Holmes I."/>
            <person name="Hoskins R.A."/>
            <person name="Hubisz M.J."/>
            <person name="Hultmark D."/>
            <person name="Huntley M.A."/>
            <person name="Jaffe D.B."/>
            <person name="Jagadeeshan S."/>
            <person name="Jeck W.R."/>
            <person name="Johnson J."/>
            <person name="Jones C.D."/>
            <person name="Jordan W.C."/>
            <person name="Karpen G.H."/>
            <person name="Kataoka E."/>
            <person name="Keightley P.D."/>
            <person name="Kheradpour P."/>
            <person name="Kirkness E.F."/>
            <person name="Koerich L.B."/>
            <person name="Kristiansen K."/>
            <person name="Kudrna D."/>
            <person name="Kulathinal R.J."/>
            <person name="Kumar S."/>
            <person name="Kwok R."/>
            <person name="Lander E."/>
            <person name="Langley C.H."/>
            <person name="Lapoint R."/>
            <person name="Lazzaro B.P."/>
            <person name="Lee S.J."/>
            <person name="Levesque L."/>
            <person name="Li R."/>
            <person name="Lin C.F."/>
            <person name="Lin M.F."/>
            <person name="Lindblad-Toh K."/>
            <person name="Llopart A."/>
            <person name="Long M."/>
            <person name="Low L."/>
            <person name="Lozovsky E."/>
            <person name="Lu J."/>
            <person name="Luo M."/>
            <person name="Machado C.A."/>
            <person name="Makalowski W."/>
            <person name="Marzo M."/>
            <person name="Matsuda M."/>
            <person name="Matzkin L."/>
            <person name="McAllister B."/>
            <person name="McBride C.S."/>
            <person name="McKernan B."/>
            <person name="McKernan K."/>
            <person name="Mendez-Lago M."/>
            <person name="Minx P."/>
            <person name="Mollenhauer M.U."/>
            <person name="Montooth K."/>
            <person name="Mount S.M."/>
            <person name="Mu X."/>
            <person name="Myers E."/>
            <person name="Negre B."/>
            <person name="Newfeld S."/>
            <person name="Nielsen R."/>
            <person name="Noor M.A."/>
            <person name="O'Grady P."/>
            <person name="Pachter L."/>
            <person name="Papaceit M."/>
            <person name="Parisi M.J."/>
            <person name="Parisi M."/>
            <person name="Parts L."/>
            <person name="Pedersen J.S."/>
            <person name="Pesole G."/>
            <person name="Phillippy A.M."/>
            <person name="Ponting C.P."/>
            <person name="Pop M."/>
            <person name="Porcelli D."/>
            <person name="Powell J.R."/>
            <person name="Prohaska S."/>
            <person name="Pruitt K."/>
            <person name="Puig M."/>
            <person name="Quesneville H."/>
            <person name="Ram K.R."/>
            <person name="Rand D."/>
            <person name="Rasmussen M.D."/>
            <person name="Reed L.K."/>
            <person name="Reenan R."/>
            <person name="Reily A."/>
            <person name="Remington K.A."/>
            <person name="Rieger T.T."/>
            <person name="Ritchie M.G."/>
            <person name="Robin C."/>
            <person name="Rogers Y.H."/>
            <person name="Rohde C."/>
            <person name="Rozas J."/>
            <person name="Rubenfield M.J."/>
            <person name="Ruiz A."/>
            <person name="Russo S."/>
            <person name="Salzberg S.L."/>
            <person name="Sanchez-Gracia A."/>
            <person name="Saranga D.J."/>
            <person name="Sato H."/>
            <person name="Schaeffer S.W."/>
            <person name="Schatz M.C."/>
            <person name="Schlenke T."/>
            <person name="Schwartz R."/>
            <person name="Segarra C."/>
            <person name="Singh R.S."/>
            <person name="Sirot L."/>
            <person name="Sirota M."/>
            <person name="Sisneros N.B."/>
            <person name="Smith C.D."/>
            <person name="Smith T.F."/>
            <person name="Spieth J."/>
            <person name="Stage D.E."/>
            <person name="Stark A."/>
            <person name="Stephan W."/>
            <person name="Strausberg R.L."/>
            <person name="Strempel S."/>
            <person name="Sturgill D."/>
            <person name="Sutton G."/>
            <person name="Sutton G.G."/>
            <person name="Tao W."/>
            <person name="Teichmann S."/>
            <person name="Tobari Y.N."/>
            <person name="Tomimura Y."/>
            <person name="Tsolas J.M."/>
            <person name="Valente V.L."/>
            <person name="Venter E."/>
            <person name="Venter J.C."/>
            <person name="Vicario S."/>
            <person name="Vieira F.G."/>
            <person name="Vilella A.J."/>
            <person name="Villasante A."/>
            <person name="Walenz B."/>
            <person name="Wang J."/>
            <person name="Wasserman M."/>
            <person name="Watts T."/>
            <person name="Wilson D."/>
            <person name="Wilson R.K."/>
            <person name="Wing R.A."/>
            <person name="Wolfner M.F."/>
            <person name="Wong A."/>
            <person name="Wong G.K."/>
            <person name="Wu C.I."/>
            <person name="Wu G."/>
            <person name="Yamamoto D."/>
            <person name="Yang H.P."/>
            <person name="Yang S.P."/>
            <person name="Yorke J.A."/>
            <person name="Yoshida K."/>
            <person name="Zdobnov E."/>
            <person name="Zhang P."/>
            <person name="Zhang Y."/>
            <person name="Zimin A.V."/>
            <person name="Baldwin J."/>
            <person name="Abdouelleil A."/>
            <person name="Abdulkadir J."/>
            <person name="Abebe A."/>
            <person name="Abera B."/>
            <person name="Abreu J."/>
            <person name="Acer S.C."/>
            <person name="Aftuck L."/>
            <person name="Alexander A."/>
            <person name="An P."/>
            <person name="Anderson E."/>
            <person name="Anderson S."/>
            <person name="Arachi H."/>
            <person name="Azer M."/>
            <person name="Bachantsang P."/>
            <person name="Barry A."/>
            <person name="Bayul T."/>
            <person name="Berlin A."/>
            <person name="Bessette D."/>
            <person name="Bloom T."/>
            <person name="Blye J."/>
            <person name="Boguslavskiy L."/>
            <person name="Bonnet C."/>
            <person name="Boukhgalter B."/>
            <person name="Bourzgui I."/>
            <person name="Brown A."/>
            <person name="Cahill P."/>
            <person name="Channer S."/>
            <person name="Cheshatsang Y."/>
            <person name="Chuda L."/>
            <person name="Citroen M."/>
            <person name="Collymore A."/>
            <person name="Cooke P."/>
            <person name="Costello M."/>
            <person name="D'Aco K."/>
            <person name="Daza R."/>
            <person name="De Haan G."/>
            <person name="DeGray S."/>
            <person name="DeMaso C."/>
            <person name="Dhargay N."/>
            <person name="Dooley K."/>
            <person name="Dooley E."/>
            <person name="Doricent M."/>
            <person name="Dorje P."/>
            <person name="Dorjee K."/>
            <person name="Dupes A."/>
            <person name="Elong R."/>
            <person name="Falk J."/>
            <person name="Farina A."/>
            <person name="Faro S."/>
            <person name="Ferguson D."/>
            <person name="Fisher S."/>
            <person name="Foley C.D."/>
            <person name="Franke A."/>
            <person name="Friedrich D."/>
            <person name="Gadbois L."/>
            <person name="Gearin G."/>
            <person name="Gearin C.R."/>
            <person name="Giannoukos G."/>
            <person name="Goode T."/>
            <person name="Graham J."/>
            <person name="Grandbois E."/>
            <person name="Grewal S."/>
            <person name="Gyaltsen K."/>
            <person name="Hafez N."/>
            <person name="Hagos B."/>
            <person name="Hall J."/>
            <person name="Henson C."/>
            <person name="Hollinger A."/>
            <person name="Honan T."/>
            <person name="Huard M.D."/>
            <person name="Hughes L."/>
            <person name="Hurhula B."/>
            <person name="Husby M.E."/>
            <person name="Kamat A."/>
            <person name="Kanga B."/>
            <person name="Kashin S."/>
            <person name="Khazanovich D."/>
            <person name="Kisner P."/>
            <person name="Lance K."/>
            <person name="Lara M."/>
            <person name="Lee W."/>
            <person name="Lennon N."/>
            <person name="Letendre F."/>
            <person name="LeVine R."/>
            <person name="Lipovsky A."/>
            <person name="Liu X."/>
            <person name="Liu J."/>
            <person name="Liu S."/>
            <person name="Lokyitsang T."/>
            <person name="Lokyitsang Y."/>
            <person name="Lubonja R."/>
            <person name="Lui A."/>
            <person name="MacDonald P."/>
            <person name="Magnisalis V."/>
            <person name="Maru K."/>
            <person name="Matthews C."/>
            <person name="McCusker W."/>
            <person name="McDonough S."/>
            <person name="Mehta T."/>
            <person name="Meldrim J."/>
            <person name="Meneus L."/>
            <person name="Mihai O."/>
            <person name="Mihalev A."/>
            <person name="Mihova T."/>
            <person name="Mittelman R."/>
            <person name="Mlenga V."/>
            <person name="Montmayeur A."/>
            <person name="Mulrain L."/>
            <person name="Navidi A."/>
            <person name="Naylor J."/>
            <person name="Negash T."/>
            <person name="Nguyen T."/>
            <person name="Nguyen N."/>
            <person name="Nicol R."/>
            <person name="Norbu C."/>
            <person name="Norbu N."/>
            <person name="Novod N."/>
            <person name="O'Neill B."/>
            <person name="Osman S."/>
            <person name="Markiewicz E."/>
            <person name="Oyono O.L."/>
            <person name="Patti C."/>
            <person name="Phunkhang P."/>
            <person name="Pierre F."/>
            <person name="Priest M."/>
            <person name="Raghuraman S."/>
            <person name="Rege F."/>
            <person name="Reyes R."/>
            <person name="Rise C."/>
            <person name="Rogov P."/>
            <person name="Ross K."/>
            <person name="Ryan E."/>
            <person name="Settipalli S."/>
            <person name="Shea T."/>
            <person name="Sherpa N."/>
            <person name="Shi L."/>
            <person name="Shih D."/>
            <person name="Sparrow T."/>
            <person name="Spaulding J."/>
            <person name="Stalker J."/>
            <person name="Stange-Thomann N."/>
            <person name="Stavropoulos S."/>
            <person name="Stone C."/>
            <person name="Strader C."/>
            <person name="Tesfaye S."/>
            <person name="Thomson T."/>
            <person name="Thoulutsang Y."/>
            <person name="Thoulutsang D."/>
            <person name="Topham K."/>
            <person name="Topping I."/>
            <person name="Tsamla T."/>
            <person name="Vassiliev H."/>
            <person name="Vo A."/>
            <person name="Wangchuk T."/>
            <person name="Wangdi T."/>
            <person name="Weiand M."/>
            <person name="Wilkinson J."/>
            <person name="Wilson A."/>
            <person name="Yadav S."/>
            <person name="Young G."/>
            <person name="Yu Q."/>
            <person name="Zembek L."/>
            <person name="Zhong D."/>
            <person name="Zimmer A."/>
            <person name="Zwirko Z."/>
            <person name="Jaffe D.B."/>
            <person name="Alvarez P."/>
            <person name="Brockman W."/>
            <person name="Butler J."/>
            <person name="Chin C."/>
            <person name="Gnerre S."/>
            <person name="Grabherr M."/>
            <person name="Kleber M."/>
            <person name="Mauceli E."/>
            <person name="MacCallum I."/>
        </authorList>
    </citation>
    <scope>NUCLEOTIDE SEQUENCE [LARGE SCALE GENOMIC DNA]</scope>
    <source>
        <strain evidence="3">Rob3c / Tucson 14021-0248.25</strain>
    </source>
</reference>
<name>B4INC1_DROSE</name>
<protein>
    <submittedName>
        <fullName evidence="2">GM16886</fullName>
    </submittedName>
</protein>
<dbReference type="Proteomes" id="UP000001292">
    <property type="component" value="Unassembled WGS sequence"/>
</dbReference>
<dbReference type="EMBL" id="CH481939">
    <property type="protein sequence ID" value="EDW46320.1"/>
    <property type="molecule type" value="Genomic_DNA"/>
</dbReference>
<dbReference type="AlphaFoldDB" id="B4INC1"/>
<dbReference type="GO" id="GO:0141006">
    <property type="term" value="P:transposable element silencing by piRNA-mediated heterochromatin formation"/>
    <property type="evidence" value="ECO:0007669"/>
    <property type="project" value="EnsemblMetazoa"/>
</dbReference>
<evidence type="ECO:0000256" key="1">
    <source>
        <dbReference type="SAM" id="MobiDB-lite"/>
    </source>
</evidence>
<sequence>METNQDASPKLSRAKDGLKNVTKRSHEHLDSSPQEEIPNKKARTEDSDSNSSHEGTLQIDMGGQDDKEESPKKEVQNKLDFDLNPVPEIKQNVKPLRLEFFKTFRRTSF</sequence>
<feature type="region of interest" description="Disordered" evidence="1">
    <location>
        <begin position="1"/>
        <end position="79"/>
    </location>
</feature>
<feature type="compositionally biased region" description="Basic and acidic residues" evidence="1">
    <location>
        <begin position="37"/>
        <end position="46"/>
    </location>
</feature>
<dbReference type="HOGENOM" id="CLU_2186678_0_0_1"/>